<keyword evidence="2" id="KW-0472">Membrane</keyword>
<feature type="transmembrane region" description="Helical" evidence="2">
    <location>
        <begin position="41"/>
        <end position="58"/>
    </location>
</feature>
<feature type="region of interest" description="Disordered" evidence="1">
    <location>
        <begin position="1"/>
        <end position="37"/>
    </location>
</feature>
<reference evidence="3 4" key="1">
    <citation type="submission" date="2020-08" db="EMBL/GenBank/DDBJ databases">
        <title>A novel species.</title>
        <authorList>
            <person name="Gao J."/>
        </authorList>
    </citation>
    <scope>NUCLEOTIDE SEQUENCE [LARGE SCALE GENOMIC DNA]</scope>
    <source>
        <strain evidence="3 4">CRPJ-33</strain>
    </source>
</reference>
<keyword evidence="2" id="KW-1133">Transmembrane helix</keyword>
<dbReference type="KEGG" id="sgj:IAG43_08250"/>
<proteinExistence type="predicted"/>
<sequence>MMRPVIGKPRNEEVLPLAPPEASRPPHPAPRPARTRRRPKALAVVVLAVAVALAFPAVRQELRQSFTALPASYTELYFTEAPTVEGGTAVVPVSLVPHGADGRDYDVRVWLRAPDGRVTADTTTTVAAEPGEPARTVARLPLPDGATGDGTVVHVALTGLEQTLHFRLDARSTPGTGNAP</sequence>
<dbReference type="Proteomes" id="UP000516230">
    <property type="component" value="Chromosome"/>
</dbReference>
<keyword evidence="4" id="KW-1185">Reference proteome</keyword>
<feature type="compositionally biased region" description="Pro residues" evidence="1">
    <location>
        <begin position="17"/>
        <end position="31"/>
    </location>
</feature>
<gene>
    <name evidence="3" type="ORF">IAG43_08250</name>
</gene>
<organism evidence="3 4">
    <name type="scientific">Streptomyces genisteinicus</name>
    <dbReference type="NCBI Taxonomy" id="2768068"/>
    <lineage>
        <taxon>Bacteria</taxon>
        <taxon>Bacillati</taxon>
        <taxon>Actinomycetota</taxon>
        <taxon>Actinomycetes</taxon>
        <taxon>Kitasatosporales</taxon>
        <taxon>Streptomycetaceae</taxon>
        <taxon>Streptomyces</taxon>
    </lineage>
</organism>
<evidence type="ECO:0000313" key="4">
    <source>
        <dbReference type="Proteomes" id="UP000516230"/>
    </source>
</evidence>
<protein>
    <submittedName>
        <fullName evidence="3">Uncharacterized protein</fullName>
    </submittedName>
</protein>
<dbReference type="EMBL" id="CP060825">
    <property type="protein sequence ID" value="QNP62932.1"/>
    <property type="molecule type" value="Genomic_DNA"/>
</dbReference>
<evidence type="ECO:0000313" key="3">
    <source>
        <dbReference type="EMBL" id="QNP62932.1"/>
    </source>
</evidence>
<dbReference type="AlphaFoldDB" id="A0A7H0HQW6"/>
<evidence type="ECO:0000256" key="2">
    <source>
        <dbReference type="SAM" id="Phobius"/>
    </source>
</evidence>
<evidence type="ECO:0000256" key="1">
    <source>
        <dbReference type="SAM" id="MobiDB-lite"/>
    </source>
</evidence>
<name>A0A7H0HQW6_9ACTN</name>
<accession>A0A7H0HQW6</accession>
<keyword evidence="2" id="KW-0812">Transmembrane</keyword>
<dbReference type="RefSeq" id="WP_187740103.1">
    <property type="nucleotide sequence ID" value="NZ_CP060825.1"/>
</dbReference>